<dbReference type="GO" id="GO:0003824">
    <property type="term" value="F:catalytic activity"/>
    <property type="evidence" value="ECO:0007669"/>
    <property type="project" value="InterPro"/>
</dbReference>
<comment type="caution">
    <text evidence="4">The sequence shown here is derived from an EMBL/GenBank/DDBJ whole genome shotgun (WGS) entry which is preliminary data.</text>
</comment>
<dbReference type="Proteomes" id="UP001314229">
    <property type="component" value="Unassembled WGS sequence"/>
</dbReference>
<dbReference type="InterPro" id="IPR036691">
    <property type="entry name" value="Endo/exonu/phosph_ase_sf"/>
</dbReference>
<dbReference type="PANTHER" id="PTHR46670">
    <property type="entry name" value="ENDO/EXONUCLEASE/PHOSPHATASE DOMAIN-CONTAINING PROTEIN"/>
    <property type="match status" value="1"/>
</dbReference>
<dbReference type="SUPFAM" id="SSF56219">
    <property type="entry name" value="DNase I-like"/>
    <property type="match status" value="1"/>
</dbReference>
<dbReference type="Pfam" id="PF14529">
    <property type="entry name" value="Exo_endo_phos_2"/>
    <property type="match status" value="1"/>
</dbReference>
<feature type="compositionally biased region" description="Basic and acidic residues" evidence="1">
    <location>
        <begin position="396"/>
        <end position="415"/>
    </location>
</feature>
<keyword evidence="5" id="KW-1185">Reference proteome</keyword>
<feature type="region of interest" description="Disordered" evidence="1">
    <location>
        <begin position="392"/>
        <end position="415"/>
    </location>
</feature>
<evidence type="ECO:0000256" key="1">
    <source>
        <dbReference type="SAM" id="MobiDB-lite"/>
    </source>
</evidence>
<proteinExistence type="predicted"/>
<keyword evidence="2" id="KW-1133">Transmembrane helix</keyword>
<feature type="compositionally biased region" description="Basic and acidic residues" evidence="1">
    <location>
        <begin position="102"/>
        <end position="121"/>
    </location>
</feature>
<evidence type="ECO:0000313" key="5">
    <source>
        <dbReference type="Proteomes" id="UP001314229"/>
    </source>
</evidence>
<protein>
    <submittedName>
        <fullName evidence="4">Trichohyalin-like</fullName>
    </submittedName>
</protein>
<organism evidence="4 5">
    <name type="scientific">Scomber scombrus</name>
    <name type="common">Atlantic mackerel</name>
    <name type="synonym">Scomber vernalis</name>
    <dbReference type="NCBI Taxonomy" id="13677"/>
    <lineage>
        <taxon>Eukaryota</taxon>
        <taxon>Metazoa</taxon>
        <taxon>Chordata</taxon>
        <taxon>Craniata</taxon>
        <taxon>Vertebrata</taxon>
        <taxon>Euteleostomi</taxon>
        <taxon>Actinopterygii</taxon>
        <taxon>Neopterygii</taxon>
        <taxon>Teleostei</taxon>
        <taxon>Neoteleostei</taxon>
        <taxon>Acanthomorphata</taxon>
        <taxon>Pelagiaria</taxon>
        <taxon>Scombriformes</taxon>
        <taxon>Scombridae</taxon>
        <taxon>Scomber</taxon>
    </lineage>
</organism>
<feature type="region of interest" description="Disordered" evidence="1">
    <location>
        <begin position="96"/>
        <end position="146"/>
    </location>
</feature>
<accession>A0AAV1Q628</accession>
<feature type="domain" description="Endonuclease/exonuclease/phosphatase" evidence="3">
    <location>
        <begin position="271"/>
        <end position="386"/>
    </location>
</feature>
<sequence>MVKRQQEEKRAKRKAKFIILSACTAFILLFFFRFGQNQQSNKGFNDEILPGAKGQCLLSDWSMNSQRSTSSELTTLNNGQQKQQCDQTELNGCVQATQNKQSDSKKETKEDESKQNDREQQETCIKSNRQDNEKQKSNINQKPPGTINVGLLNVRSLNKTKNNCRIPEVIKHLIIRNALDVFLSTETWLKGRSGNKVLEEASPPNFCFSYTARPSRPTFNVKQERKKGRGGVAIQYKQDLQGERRRTNRNPKTFEYVAAVIKDKEWNQPVLFINVYRPPGLTKTEINDFLKEFKSFFNELSESYNSIIITGDFNIHVDVETEPATKTFEEFLEKYKESEEKKSDLIQHVEQPTHQKGHTLDLVITRNVEISDLTVQDDKISDHYSVYFTMKPNDQTTKDKDDEEENVKRVKKTEE</sequence>
<gene>
    <name evidence="4" type="ORF">FSCOSCO3_A014980</name>
</gene>
<keyword evidence="2" id="KW-0812">Transmembrane</keyword>
<name>A0AAV1Q628_SCOSC</name>
<evidence type="ECO:0000259" key="3">
    <source>
        <dbReference type="Pfam" id="PF14529"/>
    </source>
</evidence>
<dbReference type="EMBL" id="CAWUFR010000526">
    <property type="protein sequence ID" value="CAK6978909.1"/>
    <property type="molecule type" value="Genomic_DNA"/>
</dbReference>
<keyword evidence="2" id="KW-0472">Membrane</keyword>
<reference evidence="4 5" key="1">
    <citation type="submission" date="2024-01" db="EMBL/GenBank/DDBJ databases">
        <authorList>
            <person name="Alioto T."/>
            <person name="Alioto T."/>
            <person name="Gomez Garrido J."/>
        </authorList>
    </citation>
    <scope>NUCLEOTIDE SEQUENCE [LARGE SCALE GENOMIC DNA]</scope>
</reference>
<feature type="transmembrane region" description="Helical" evidence="2">
    <location>
        <begin position="15"/>
        <end position="35"/>
    </location>
</feature>
<dbReference type="AlphaFoldDB" id="A0AAV1Q628"/>
<evidence type="ECO:0000313" key="4">
    <source>
        <dbReference type="EMBL" id="CAK6978909.1"/>
    </source>
</evidence>
<evidence type="ECO:0000256" key="2">
    <source>
        <dbReference type="SAM" id="Phobius"/>
    </source>
</evidence>
<dbReference type="InterPro" id="IPR005135">
    <property type="entry name" value="Endo/exonuclease/phosphatase"/>
</dbReference>
<dbReference type="Gene3D" id="3.60.10.10">
    <property type="entry name" value="Endonuclease/exonuclease/phosphatase"/>
    <property type="match status" value="1"/>
</dbReference>
<dbReference type="PANTHER" id="PTHR46670:SF3">
    <property type="entry name" value="ENDONUCLEASE_EXONUCLEASE_PHOSPHATASE DOMAIN-CONTAINING PROTEIN"/>
    <property type="match status" value="1"/>
</dbReference>